<accession>A0ABU2YA87</accession>
<organism evidence="1 2">
    <name type="scientific">Patiriisocius hiemis</name>
    <dbReference type="NCBI Taxonomy" id="3075604"/>
    <lineage>
        <taxon>Bacteria</taxon>
        <taxon>Pseudomonadati</taxon>
        <taxon>Bacteroidota</taxon>
        <taxon>Flavobacteriia</taxon>
        <taxon>Flavobacteriales</taxon>
        <taxon>Flavobacteriaceae</taxon>
        <taxon>Patiriisocius</taxon>
    </lineage>
</organism>
<dbReference type="Proteomes" id="UP001254488">
    <property type="component" value="Unassembled WGS sequence"/>
</dbReference>
<sequence length="413" mass="45470">MRYFIFIIITSLFFACKEKPSKKTEVSSEESLELFKESFIPTFSNPANDSNSSLPRLFSTGNQLYMSWVTQQDSLATLYYSAYENGEWLPKQKVTSGTDWFVNWADFPAIAVNNETVLSNILQKSADGTYTYDIKLNLGIKVDTILKENFTLHSDGTKSEHGFVSIVPLNDGAFSVTWLDGRNTTGGHGEGKMTLRNATVNYNGLITERIELDSSVCDCCNTAMAMTQKGPIVAYRDRSEEEIRDISIIRKSNSAWTSPYTIGKDNWKIAGCPVNGPAIAALDATVVVAWFTSANGEGDVKVAFSKDNGATFGTPFRVDGTNALGRVGVALLDESRAVVTWMEPNGEDAVIKLMEINDHGYTQPSKLITKTKADRASGFPQLARIGDSLFVAWTSIRDDSKTVNIARLDSNNL</sequence>
<dbReference type="Gene3D" id="2.120.10.10">
    <property type="match status" value="1"/>
</dbReference>
<dbReference type="SUPFAM" id="SSF50939">
    <property type="entry name" value="Sialidases"/>
    <property type="match status" value="1"/>
</dbReference>
<evidence type="ECO:0008006" key="3">
    <source>
        <dbReference type="Google" id="ProtNLM"/>
    </source>
</evidence>
<name>A0ABU2YA87_9FLAO</name>
<evidence type="ECO:0000313" key="2">
    <source>
        <dbReference type="Proteomes" id="UP001254488"/>
    </source>
</evidence>
<dbReference type="RefSeq" id="WP_311332051.1">
    <property type="nucleotide sequence ID" value="NZ_JAVRHZ010000001.1"/>
</dbReference>
<protein>
    <recommendedName>
        <fullName evidence="3">Exo-alpha-sialidase</fullName>
    </recommendedName>
</protein>
<keyword evidence="2" id="KW-1185">Reference proteome</keyword>
<dbReference type="PROSITE" id="PS51257">
    <property type="entry name" value="PROKAR_LIPOPROTEIN"/>
    <property type="match status" value="1"/>
</dbReference>
<gene>
    <name evidence="1" type="ORF">RM538_03725</name>
</gene>
<dbReference type="EMBL" id="JAVRHZ010000001">
    <property type="protein sequence ID" value="MDT0555099.1"/>
    <property type="molecule type" value="Genomic_DNA"/>
</dbReference>
<proteinExistence type="predicted"/>
<reference evidence="1 2" key="1">
    <citation type="submission" date="2023-09" db="EMBL/GenBank/DDBJ databases">
        <authorList>
            <person name="Rey-Velasco X."/>
        </authorList>
    </citation>
    <scope>NUCLEOTIDE SEQUENCE [LARGE SCALE GENOMIC DNA]</scope>
    <source>
        <strain evidence="1 2">W242</strain>
    </source>
</reference>
<evidence type="ECO:0000313" key="1">
    <source>
        <dbReference type="EMBL" id="MDT0555099.1"/>
    </source>
</evidence>
<dbReference type="InterPro" id="IPR036278">
    <property type="entry name" value="Sialidase_sf"/>
</dbReference>
<comment type="caution">
    <text evidence="1">The sequence shown here is derived from an EMBL/GenBank/DDBJ whole genome shotgun (WGS) entry which is preliminary data.</text>
</comment>